<dbReference type="AlphaFoldDB" id="A0A0R1GRQ9"/>
<proteinExistence type="predicted"/>
<sequence>MAAFDQALAKRAGEPALMVNFPVILQLQNEELWIELPTFNQKINQGVLGFFTPADVLDHIYGLLTVVLMGAKKAPKEVVLPQAPNRVLRQIPIPNNVVANHTFWA</sequence>
<dbReference type="Proteomes" id="UP000051461">
    <property type="component" value="Unassembled WGS sequence"/>
</dbReference>
<comment type="caution">
    <text evidence="1">The sequence shown here is derived from an EMBL/GenBank/DDBJ whole genome shotgun (WGS) entry which is preliminary data.</text>
</comment>
<dbReference type="PATRIC" id="fig|1423726.3.peg.3052"/>
<keyword evidence="2" id="KW-1185">Reference proteome</keyword>
<dbReference type="EMBL" id="AZDA01000058">
    <property type="protein sequence ID" value="KRK36709.1"/>
    <property type="molecule type" value="Genomic_DNA"/>
</dbReference>
<gene>
    <name evidence="1" type="ORF">FC07_GL002940</name>
</gene>
<accession>A0A0R1GRQ9</accession>
<evidence type="ECO:0000313" key="1">
    <source>
        <dbReference type="EMBL" id="KRK36709.1"/>
    </source>
</evidence>
<evidence type="ECO:0000313" key="2">
    <source>
        <dbReference type="Proteomes" id="UP000051461"/>
    </source>
</evidence>
<name>A0A0R1GRQ9_9LACO</name>
<protein>
    <submittedName>
        <fullName evidence="1">Uncharacterized protein</fullName>
    </submittedName>
</protein>
<reference evidence="1 2" key="1">
    <citation type="journal article" date="2015" name="Genome Announc.">
        <title>Expanding the biotechnology potential of lactobacilli through comparative genomics of 213 strains and associated genera.</title>
        <authorList>
            <person name="Sun Z."/>
            <person name="Harris H.M."/>
            <person name="McCann A."/>
            <person name="Guo C."/>
            <person name="Argimon S."/>
            <person name="Zhang W."/>
            <person name="Yang X."/>
            <person name="Jeffery I.B."/>
            <person name="Cooney J.C."/>
            <person name="Kagawa T.F."/>
            <person name="Liu W."/>
            <person name="Song Y."/>
            <person name="Salvetti E."/>
            <person name="Wrobel A."/>
            <person name="Rasinkangas P."/>
            <person name="Parkhill J."/>
            <person name="Rea M.C."/>
            <person name="O'Sullivan O."/>
            <person name="Ritari J."/>
            <person name="Douillard F.P."/>
            <person name="Paul Ross R."/>
            <person name="Yang R."/>
            <person name="Briner A.E."/>
            <person name="Felis G.E."/>
            <person name="de Vos W.M."/>
            <person name="Barrangou R."/>
            <person name="Klaenhammer T.R."/>
            <person name="Caufield P.W."/>
            <person name="Cui Y."/>
            <person name="Zhang H."/>
            <person name="O'Toole P.W."/>
        </authorList>
    </citation>
    <scope>NUCLEOTIDE SEQUENCE [LARGE SCALE GENOMIC DNA]</scope>
    <source>
        <strain evidence="1 2">DSM 20003</strain>
    </source>
</reference>
<organism evidence="1 2">
    <name type="scientific">Loigolactobacillus bifermentans DSM 20003</name>
    <dbReference type="NCBI Taxonomy" id="1423726"/>
    <lineage>
        <taxon>Bacteria</taxon>
        <taxon>Bacillati</taxon>
        <taxon>Bacillota</taxon>
        <taxon>Bacilli</taxon>
        <taxon>Lactobacillales</taxon>
        <taxon>Lactobacillaceae</taxon>
        <taxon>Loigolactobacillus</taxon>
    </lineage>
</organism>